<accession>A0ABW7VHU5</accession>
<dbReference type="PANTHER" id="PTHR35526">
    <property type="entry name" value="ANTI-SIGMA-F FACTOR RSBW-RELATED"/>
    <property type="match status" value="1"/>
</dbReference>
<evidence type="ECO:0000313" key="2">
    <source>
        <dbReference type="EMBL" id="MFI2160946.1"/>
    </source>
</evidence>
<dbReference type="InterPro" id="IPR036890">
    <property type="entry name" value="HATPase_C_sf"/>
</dbReference>
<dbReference type="Gene3D" id="3.30.565.10">
    <property type="entry name" value="Histidine kinase-like ATPase, C-terminal domain"/>
    <property type="match status" value="1"/>
</dbReference>
<keyword evidence="3" id="KW-1185">Reference proteome</keyword>
<dbReference type="RefSeq" id="WP_159061719.1">
    <property type="nucleotide sequence ID" value="NZ_JBIRUT010000008.1"/>
</dbReference>
<dbReference type="GO" id="GO:0005524">
    <property type="term" value="F:ATP binding"/>
    <property type="evidence" value="ECO:0007669"/>
    <property type="project" value="UniProtKB-KW"/>
</dbReference>
<proteinExistence type="predicted"/>
<dbReference type="PANTHER" id="PTHR35526:SF3">
    <property type="entry name" value="ANTI-SIGMA-F FACTOR RSBW"/>
    <property type="match status" value="1"/>
</dbReference>
<organism evidence="2 3">
    <name type="scientific">Streptomyces olivaceoviridis</name>
    <name type="common">Streptomyces corchorusii</name>
    <dbReference type="NCBI Taxonomy" id="1921"/>
    <lineage>
        <taxon>Bacteria</taxon>
        <taxon>Bacillati</taxon>
        <taxon>Actinomycetota</taxon>
        <taxon>Actinomycetes</taxon>
        <taxon>Kitasatosporales</taxon>
        <taxon>Streptomycetaceae</taxon>
        <taxon>Streptomyces</taxon>
    </lineage>
</organism>
<evidence type="ECO:0000313" key="3">
    <source>
        <dbReference type="Proteomes" id="UP001611397"/>
    </source>
</evidence>
<dbReference type="EMBL" id="JBIRWM010000022">
    <property type="protein sequence ID" value="MFI2160946.1"/>
    <property type="molecule type" value="Genomic_DNA"/>
</dbReference>
<reference evidence="2 3" key="1">
    <citation type="submission" date="2024-10" db="EMBL/GenBank/DDBJ databases">
        <title>The Natural Products Discovery Center: Release of the First 8490 Sequenced Strains for Exploring Actinobacteria Biosynthetic Diversity.</title>
        <authorList>
            <person name="Kalkreuter E."/>
            <person name="Kautsar S.A."/>
            <person name="Yang D."/>
            <person name="Bader C.D."/>
            <person name="Teijaro C.N."/>
            <person name="Fluegel L."/>
            <person name="Davis C.M."/>
            <person name="Simpson J.R."/>
            <person name="Lauterbach L."/>
            <person name="Steele A.D."/>
            <person name="Gui C."/>
            <person name="Meng S."/>
            <person name="Li G."/>
            <person name="Viehrig K."/>
            <person name="Ye F."/>
            <person name="Su P."/>
            <person name="Kiefer A.F."/>
            <person name="Nichols A."/>
            <person name="Cepeda A.J."/>
            <person name="Yan W."/>
            <person name="Fan B."/>
            <person name="Jiang Y."/>
            <person name="Adhikari A."/>
            <person name="Zheng C.-J."/>
            <person name="Schuster L."/>
            <person name="Cowan T.M."/>
            <person name="Smanski M.J."/>
            <person name="Chevrette M.G."/>
            <person name="De Carvalho L.P.S."/>
            <person name="Shen B."/>
        </authorList>
    </citation>
    <scope>NUCLEOTIDE SEQUENCE [LARGE SCALE GENOMIC DNA]</scope>
    <source>
        <strain evidence="2 3">NPDC020295</strain>
    </source>
</reference>
<feature type="region of interest" description="Disordered" evidence="1">
    <location>
        <begin position="106"/>
        <end position="126"/>
    </location>
</feature>
<evidence type="ECO:0000256" key="1">
    <source>
        <dbReference type="SAM" id="MobiDB-lite"/>
    </source>
</evidence>
<dbReference type="Proteomes" id="UP001611397">
    <property type="component" value="Unassembled WGS sequence"/>
</dbReference>
<name>A0ABW7VHU5_STROI</name>
<keyword evidence="2" id="KW-0067">ATP-binding</keyword>
<keyword evidence="2" id="KW-0547">Nucleotide-binding</keyword>
<gene>
    <name evidence="2" type="ORF">ACH49L_35630</name>
</gene>
<dbReference type="InterPro" id="IPR050267">
    <property type="entry name" value="Anti-sigma-factor_SerPK"/>
</dbReference>
<sequence>MTDDRLRPSGSPTRRSAYRQTIAGTVMVYSPQEEPHHAALNEGRVQTAEQARDIARGFLLAALPEGGSGAEAVLLMVSELFANAGQHASAVTGFRLEARPGAVAVGDASTLPPRPRPLDPRTPGGFGWNLVREPSAEVQVKMHAAGKT</sequence>
<comment type="caution">
    <text evidence="2">The sequence shown here is derived from an EMBL/GenBank/DDBJ whole genome shotgun (WGS) entry which is preliminary data.</text>
</comment>
<protein>
    <submittedName>
        <fullName evidence="2">ATP-binding protein</fullName>
    </submittedName>
</protein>